<organism evidence="1 2">
    <name type="scientific">Drosophila virilis</name>
    <name type="common">Fruit fly</name>
    <dbReference type="NCBI Taxonomy" id="7244"/>
    <lineage>
        <taxon>Eukaryota</taxon>
        <taxon>Metazoa</taxon>
        <taxon>Ecdysozoa</taxon>
        <taxon>Arthropoda</taxon>
        <taxon>Hexapoda</taxon>
        <taxon>Insecta</taxon>
        <taxon>Pterygota</taxon>
        <taxon>Neoptera</taxon>
        <taxon>Endopterygota</taxon>
        <taxon>Diptera</taxon>
        <taxon>Brachycera</taxon>
        <taxon>Muscomorpha</taxon>
        <taxon>Ephydroidea</taxon>
        <taxon>Drosophilidae</taxon>
        <taxon>Drosophila</taxon>
    </lineage>
</organism>
<dbReference type="EMBL" id="CH940647">
    <property type="protein sequence ID" value="KRF85055.1"/>
    <property type="molecule type" value="Genomic_DNA"/>
</dbReference>
<name>A0A0Q9WV01_DROVI</name>
<dbReference type="InParanoid" id="A0A0Q9WV01"/>
<dbReference type="Proteomes" id="UP000008792">
    <property type="component" value="Unassembled WGS sequence"/>
</dbReference>
<reference evidence="1 2" key="1">
    <citation type="journal article" date="2007" name="Nature">
        <title>Evolution of genes and genomes on the Drosophila phylogeny.</title>
        <authorList>
            <consortium name="Drosophila 12 Genomes Consortium"/>
            <person name="Clark A.G."/>
            <person name="Eisen M.B."/>
            <person name="Smith D.R."/>
            <person name="Bergman C.M."/>
            <person name="Oliver B."/>
            <person name="Markow T.A."/>
            <person name="Kaufman T.C."/>
            <person name="Kellis M."/>
            <person name="Gelbart W."/>
            <person name="Iyer V.N."/>
            <person name="Pollard D.A."/>
            <person name="Sackton T.B."/>
            <person name="Larracuente A.M."/>
            <person name="Singh N.D."/>
            <person name="Abad J.P."/>
            <person name="Abt D.N."/>
            <person name="Adryan B."/>
            <person name="Aguade M."/>
            <person name="Akashi H."/>
            <person name="Anderson W.W."/>
            <person name="Aquadro C.F."/>
            <person name="Ardell D.H."/>
            <person name="Arguello R."/>
            <person name="Artieri C.G."/>
            <person name="Barbash D.A."/>
            <person name="Barker D."/>
            <person name="Barsanti P."/>
            <person name="Batterham P."/>
            <person name="Batzoglou S."/>
            <person name="Begun D."/>
            <person name="Bhutkar A."/>
            <person name="Blanco E."/>
            <person name="Bosak S.A."/>
            <person name="Bradley R.K."/>
            <person name="Brand A.D."/>
            <person name="Brent M.R."/>
            <person name="Brooks A.N."/>
            <person name="Brown R.H."/>
            <person name="Butlin R.K."/>
            <person name="Caggese C."/>
            <person name="Calvi B.R."/>
            <person name="Bernardo de Carvalho A."/>
            <person name="Caspi A."/>
            <person name="Castrezana S."/>
            <person name="Celniker S.E."/>
            <person name="Chang J.L."/>
            <person name="Chapple C."/>
            <person name="Chatterji S."/>
            <person name="Chinwalla A."/>
            <person name="Civetta A."/>
            <person name="Clifton S.W."/>
            <person name="Comeron J.M."/>
            <person name="Costello J.C."/>
            <person name="Coyne J.A."/>
            <person name="Daub J."/>
            <person name="David R.G."/>
            <person name="Delcher A.L."/>
            <person name="Delehaunty K."/>
            <person name="Do C.B."/>
            <person name="Ebling H."/>
            <person name="Edwards K."/>
            <person name="Eickbush T."/>
            <person name="Evans J.D."/>
            <person name="Filipski A."/>
            <person name="Findeiss S."/>
            <person name="Freyhult E."/>
            <person name="Fulton L."/>
            <person name="Fulton R."/>
            <person name="Garcia A.C."/>
            <person name="Gardiner A."/>
            <person name="Garfield D.A."/>
            <person name="Garvin B.E."/>
            <person name="Gibson G."/>
            <person name="Gilbert D."/>
            <person name="Gnerre S."/>
            <person name="Godfrey J."/>
            <person name="Good R."/>
            <person name="Gotea V."/>
            <person name="Gravely B."/>
            <person name="Greenberg A.J."/>
            <person name="Griffiths-Jones S."/>
            <person name="Gross S."/>
            <person name="Guigo R."/>
            <person name="Gustafson E.A."/>
            <person name="Haerty W."/>
            <person name="Hahn M.W."/>
            <person name="Halligan D.L."/>
            <person name="Halpern A.L."/>
            <person name="Halter G.M."/>
            <person name="Han M.V."/>
            <person name="Heger A."/>
            <person name="Hillier L."/>
            <person name="Hinrichs A.S."/>
            <person name="Holmes I."/>
            <person name="Hoskins R.A."/>
            <person name="Hubisz M.J."/>
            <person name="Hultmark D."/>
            <person name="Huntley M.A."/>
            <person name="Jaffe D.B."/>
            <person name="Jagadeeshan S."/>
            <person name="Jeck W.R."/>
            <person name="Johnson J."/>
            <person name="Jones C.D."/>
            <person name="Jordan W.C."/>
            <person name="Karpen G.H."/>
            <person name="Kataoka E."/>
            <person name="Keightley P.D."/>
            <person name="Kheradpour P."/>
            <person name="Kirkness E.F."/>
            <person name="Koerich L.B."/>
            <person name="Kristiansen K."/>
            <person name="Kudrna D."/>
            <person name="Kulathinal R.J."/>
            <person name="Kumar S."/>
            <person name="Kwok R."/>
            <person name="Lander E."/>
            <person name="Langley C.H."/>
            <person name="Lapoint R."/>
            <person name="Lazzaro B.P."/>
            <person name="Lee S.J."/>
            <person name="Levesque L."/>
            <person name="Li R."/>
            <person name="Lin C.F."/>
            <person name="Lin M.F."/>
            <person name="Lindblad-Toh K."/>
            <person name="Llopart A."/>
            <person name="Long M."/>
            <person name="Low L."/>
            <person name="Lozovsky E."/>
            <person name="Lu J."/>
            <person name="Luo M."/>
            <person name="Machado C.A."/>
            <person name="Makalowski W."/>
            <person name="Marzo M."/>
            <person name="Matsuda M."/>
            <person name="Matzkin L."/>
            <person name="McAllister B."/>
            <person name="McBride C.S."/>
            <person name="McKernan B."/>
            <person name="McKernan K."/>
            <person name="Mendez-Lago M."/>
            <person name="Minx P."/>
            <person name="Mollenhauer M.U."/>
            <person name="Montooth K."/>
            <person name="Mount S.M."/>
            <person name="Mu X."/>
            <person name="Myers E."/>
            <person name="Negre B."/>
            <person name="Newfeld S."/>
            <person name="Nielsen R."/>
            <person name="Noor M.A."/>
            <person name="O'Grady P."/>
            <person name="Pachter L."/>
            <person name="Papaceit M."/>
            <person name="Parisi M.J."/>
            <person name="Parisi M."/>
            <person name="Parts L."/>
            <person name="Pedersen J.S."/>
            <person name="Pesole G."/>
            <person name="Phillippy A.M."/>
            <person name="Ponting C.P."/>
            <person name="Pop M."/>
            <person name="Porcelli D."/>
            <person name="Powell J.R."/>
            <person name="Prohaska S."/>
            <person name="Pruitt K."/>
            <person name="Puig M."/>
            <person name="Quesneville H."/>
            <person name="Ram K.R."/>
            <person name="Rand D."/>
            <person name="Rasmussen M.D."/>
            <person name="Reed L.K."/>
            <person name="Reenan R."/>
            <person name="Reily A."/>
            <person name="Remington K.A."/>
            <person name="Rieger T.T."/>
            <person name="Ritchie M.G."/>
            <person name="Robin C."/>
            <person name="Rogers Y.H."/>
            <person name="Rohde C."/>
            <person name="Rozas J."/>
            <person name="Rubenfield M.J."/>
            <person name="Ruiz A."/>
            <person name="Russo S."/>
            <person name="Salzberg S.L."/>
            <person name="Sanchez-Gracia A."/>
            <person name="Saranga D.J."/>
            <person name="Sato H."/>
            <person name="Schaeffer S.W."/>
            <person name="Schatz M.C."/>
            <person name="Schlenke T."/>
            <person name="Schwartz R."/>
            <person name="Segarra C."/>
            <person name="Singh R.S."/>
            <person name="Sirot L."/>
            <person name="Sirota M."/>
            <person name="Sisneros N.B."/>
            <person name="Smith C.D."/>
            <person name="Smith T.F."/>
            <person name="Spieth J."/>
            <person name="Stage D.E."/>
            <person name="Stark A."/>
            <person name="Stephan W."/>
            <person name="Strausberg R.L."/>
            <person name="Strempel S."/>
            <person name="Sturgill D."/>
            <person name="Sutton G."/>
            <person name="Sutton G.G."/>
            <person name="Tao W."/>
            <person name="Teichmann S."/>
            <person name="Tobari Y.N."/>
            <person name="Tomimura Y."/>
            <person name="Tsolas J.M."/>
            <person name="Valente V.L."/>
            <person name="Venter E."/>
            <person name="Venter J.C."/>
            <person name="Vicario S."/>
            <person name="Vieira F.G."/>
            <person name="Vilella A.J."/>
            <person name="Villasante A."/>
            <person name="Walenz B."/>
            <person name="Wang J."/>
            <person name="Wasserman M."/>
            <person name="Watts T."/>
            <person name="Wilson D."/>
            <person name="Wilson R.K."/>
            <person name="Wing R.A."/>
            <person name="Wolfner M.F."/>
            <person name="Wong A."/>
            <person name="Wong G.K."/>
            <person name="Wu C.I."/>
            <person name="Wu G."/>
            <person name="Yamamoto D."/>
            <person name="Yang H.P."/>
            <person name="Yang S.P."/>
            <person name="Yorke J.A."/>
            <person name="Yoshida K."/>
            <person name="Zdobnov E."/>
            <person name="Zhang P."/>
            <person name="Zhang Y."/>
            <person name="Zimin A.V."/>
            <person name="Baldwin J."/>
            <person name="Abdouelleil A."/>
            <person name="Abdulkadir J."/>
            <person name="Abebe A."/>
            <person name="Abera B."/>
            <person name="Abreu J."/>
            <person name="Acer S.C."/>
            <person name="Aftuck L."/>
            <person name="Alexander A."/>
            <person name="An P."/>
            <person name="Anderson E."/>
            <person name="Anderson S."/>
            <person name="Arachi H."/>
            <person name="Azer M."/>
            <person name="Bachantsang P."/>
            <person name="Barry A."/>
            <person name="Bayul T."/>
            <person name="Berlin A."/>
            <person name="Bessette D."/>
            <person name="Bloom T."/>
            <person name="Blye J."/>
            <person name="Boguslavskiy L."/>
            <person name="Bonnet C."/>
            <person name="Boukhgalter B."/>
            <person name="Bourzgui I."/>
            <person name="Brown A."/>
            <person name="Cahill P."/>
            <person name="Channer S."/>
            <person name="Cheshatsang Y."/>
            <person name="Chuda L."/>
            <person name="Citroen M."/>
            <person name="Collymore A."/>
            <person name="Cooke P."/>
            <person name="Costello M."/>
            <person name="D'Aco K."/>
            <person name="Daza R."/>
            <person name="De Haan G."/>
            <person name="DeGray S."/>
            <person name="DeMaso C."/>
            <person name="Dhargay N."/>
            <person name="Dooley K."/>
            <person name="Dooley E."/>
            <person name="Doricent M."/>
            <person name="Dorje P."/>
            <person name="Dorjee K."/>
            <person name="Dupes A."/>
            <person name="Elong R."/>
            <person name="Falk J."/>
            <person name="Farina A."/>
            <person name="Faro S."/>
            <person name="Ferguson D."/>
            <person name="Fisher S."/>
            <person name="Foley C.D."/>
            <person name="Franke A."/>
            <person name="Friedrich D."/>
            <person name="Gadbois L."/>
            <person name="Gearin G."/>
            <person name="Gearin C.R."/>
            <person name="Giannoukos G."/>
            <person name="Goode T."/>
            <person name="Graham J."/>
            <person name="Grandbois E."/>
            <person name="Grewal S."/>
            <person name="Gyaltsen K."/>
            <person name="Hafez N."/>
            <person name="Hagos B."/>
            <person name="Hall J."/>
            <person name="Henson C."/>
            <person name="Hollinger A."/>
            <person name="Honan T."/>
            <person name="Huard M.D."/>
            <person name="Hughes L."/>
            <person name="Hurhula B."/>
            <person name="Husby M.E."/>
            <person name="Kamat A."/>
            <person name="Kanga B."/>
            <person name="Kashin S."/>
            <person name="Khazanovich D."/>
            <person name="Kisner P."/>
            <person name="Lance K."/>
            <person name="Lara M."/>
            <person name="Lee W."/>
            <person name="Lennon N."/>
            <person name="Letendre F."/>
            <person name="LeVine R."/>
            <person name="Lipovsky A."/>
            <person name="Liu X."/>
            <person name="Liu J."/>
            <person name="Liu S."/>
            <person name="Lokyitsang T."/>
            <person name="Lokyitsang Y."/>
            <person name="Lubonja R."/>
            <person name="Lui A."/>
            <person name="MacDonald P."/>
            <person name="Magnisalis V."/>
            <person name="Maru K."/>
            <person name="Matthews C."/>
            <person name="McCusker W."/>
            <person name="McDonough S."/>
            <person name="Mehta T."/>
            <person name="Meldrim J."/>
            <person name="Meneus L."/>
            <person name="Mihai O."/>
            <person name="Mihalev A."/>
            <person name="Mihova T."/>
            <person name="Mittelman R."/>
            <person name="Mlenga V."/>
            <person name="Montmayeur A."/>
            <person name="Mulrain L."/>
            <person name="Navidi A."/>
            <person name="Naylor J."/>
            <person name="Negash T."/>
            <person name="Nguyen T."/>
            <person name="Nguyen N."/>
            <person name="Nicol R."/>
            <person name="Norbu C."/>
            <person name="Norbu N."/>
            <person name="Novod N."/>
            <person name="O'Neill B."/>
            <person name="Osman S."/>
            <person name="Markiewicz E."/>
            <person name="Oyono O.L."/>
            <person name="Patti C."/>
            <person name="Phunkhang P."/>
            <person name="Pierre F."/>
            <person name="Priest M."/>
            <person name="Raghuraman S."/>
            <person name="Rege F."/>
            <person name="Reyes R."/>
            <person name="Rise C."/>
            <person name="Rogov P."/>
            <person name="Ross K."/>
            <person name="Ryan E."/>
            <person name="Settipalli S."/>
            <person name="Shea T."/>
            <person name="Sherpa N."/>
            <person name="Shi L."/>
            <person name="Shih D."/>
            <person name="Sparrow T."/>
            <person name="Spaulding J."/>
            <person name="Stalker J."/>
            <person name="Stange-Thomann N."/>
            <person name="Stavropoulos S."/>
            <person name="Stone C."/>
            <person name="Strader C."/>
            <person name="Tesfaye S."/>
            <person name="Thomson T."/>
            <person name="Thoulutsang Y."/>
            <person name="Thoulutsang D."/>
            <person name="Topham K."/>
            <person name="Topping I."/>
            <person name="Tsamla T."/>
            <person name="Vassiliev H."/>
            <person name="Vo A."/>
            <person name="Wangchuk T."/>
            <person name="Wangdi T."/>
            <person name="Weiand M."/>
            <person name="Wilkinson J."/>
            <person name="Wilson A."/>
            <person name="Yadav S."/>
            <person name="Young G."/>
            <person name="Yu Q."/>
            <person name="Zembek L."/>
            <person name="Zhong D."/>
            <person name="Zimmer A."/>
            <person name="Zwirko Z."/>
            <person name="Jaffe D.B."/>
            <person name="Alvarez P."/>
            <person name="Brockman W."/>
            <person name="Butler J."/>
            <person name="Chin C."/>
            <person name="Gnerre S."/>
            <person name="Grabherr M."/>
            <person name="Kleber M."/>
            <person name="Mauceli E."/>
            <person name="MacCallum I."/>
        </authorList>
    </citation>
    <scope>NUCLEOTIDE SEQUENCE [LARGE SCALE GENOMIC DNA]</scope>
    <source>
        <strain evidence="2">Tucson 15010-1051.87</strain>
    </source>
</reference>
<evidence type="ECO:0000313" key="1">
    <source>
        <dbReference type="EMBL" id="KRF85055.1"/>
    </source>
</evidence>
<gene>
    <name evidence="1" type="primary">Dvir\GJ26051</name>
    <name evidence="1" type="ORF">Dvir_GJ26051</name>
</gene>
<proteinExistence type="predicted"/>
<evidence type="ECO:0000313" key="2">
    <source>
        <dbReference type="Proteomes" id="UP000008792"/>
    </source>
</evidence>
<keyword evidence="2" id="KW-1185">Reference proteome</keyword>
<dbReference type="AlphaFoldDB" id="A0A0Q9WV01"/>
<dbReference type="OrthoDB" id="7872817at2759"/>
<protein>
    <submittedName>
        <fullName evidence="1">Uncharacterized protein</fullName>
    </submittedName>
</protein>
<sequence length="246" mass="28267">MDDFSASGAPKAYTRHVLRAIAFLQKGESIFINANDIVQQVMLQMRRKKKLDVVKGHVLKSLSSLTHLGILSRSPSAEYNFYRFPVERALIPARIRCTKRSRFIPQRTRRAFKHSWKTHVGRTAKKMTLPRPRRECPFKDKYKSKRSYAYGLRNRVVCTCCRSHVIPYVETFSKIKSGYLEAMTDDDSNDANMSTVAAEQNDVLMNEIEDPHIVDQLPIAQTPEDSIVLKRYSFDSPIPIVVESTK</sequence>
<accession>A0A0Q9WV01</accession>